<dbReference type="Pfam" id="PF10342">
    <property type="entry name" value="Kre9_KNH"/>
    <property type="match status" value="1"/>
</dbReference>
<evidence type="ECO:0000313" key="7">
    <source>
        <dbReference type="Proteomes" id="UP000559256"/>
    </source>
</evidence>
<dbReference type="PANTHER" id="PTHR28154:SF1">
    <property type="entry name" value="CELL WALL SYNTHESIS PROTEIN KNH1-RELATED"/>
    <property type="match status" value="1"/>
</dbReference>
<dbReference type="InterPro" id="IPR045328">
    <property type="entry name" value="Kre9/Knh1"/>
</dbReference>
<reference evidence="6 7" key="1">
    <citation type="journal article" date="2020" name="ISME J.">
        <title>Uncovering the hidden diversity of litter-decomposition mechanisms in mushroom-forming fungi.</title>
        <authorList>
            <person name="Floudas D."/>
            <person name="Bentzer J."/>
            <person name="Ahren D."/>
            <person name="Johansson T."/>
            <person name="Persson P."/>
            <person name="Tunlid A."/>
        </authorList>
    </citation>
    <scope>NUCLEOTIDE SEQUENCE [LARGE SCALE GENOMIC DNA]</scope>
    <source>
        <strain evidence="6 7">CBS 291.85</strain>
    </source>
</reference>
<keyword evidence="3" id="KW-1133">Transmembrane helix</keyword>
<gene>
    <name evidence="6" type="ORF">D9758_012965</name>
</gene>
<comment type="caution">
    <text evidence="6">The sequence shown here is derived from an EMBL/GenBank/DDBJ whole genome shotgun (WGS) entry which is preliminary data.</text>
</comment>
<dbReference type="AlphaFoldDB" id="A0A8H5FP55"/>
<dbReference type="GO" id="GO:0042546">
    <property type="term" value="P:cell wall biogenesis"/>
    <property type="evidence" value="ECO:0007669"/>
    <property type="project" value="InterPro"/>
</dbReference>
<keyword evidence="3" id="KW-0812">Transmembrane</keyword>
<feature type="chain" id="PRO_5034363541" description="Yeast cell wall synthesis Kre9/Knh1-like N-terminal domain-containing protein" evidence="4">
    <location>
        <begin position="18"/>
        <end position="219"/>
    </location>
</feature>
<organism evidence="6 7">
    <name type="scientific">Tetrapyrgos nigripes</name>
    <dbReference type="NCBI Taxonomy" id="182062"/>
    <lineage>
        <taxon>Eukaryota</taxon>
        <taxon>Fungi</taxon>
        <taxon>Dikarya</taxon>
        <taxon>Basidiomycota</taxon>
        <taxon>Agaricomycotina</taxon>
        <taxon>Agaricomycetes</taxon>
        <taxon>Agaricomycetidae</taxon>
        <taxon>Agaricales</taxon>
        <taxon>Marasmiineae</taxon>
        <taxon>Marasmiaceae</taxon>
        <taxon>Tetrapyrgos</taxon>
    </lineage>
</organism>
<dbReference type="EMBL" id="JAACJM010000138">
    <property type="protein sequence ID" value="KAF5343558.1"/>
    <property type="molecule type" value="Genomic_DNA"/>
</dbReference>
<evidence type="ECO:0000259" key="5">
    <source>
        <dbReference type="Pfam" id="PF10342"/>
    </source>
</evidence>
<feature type="signal peptide" evidence="4">
    <location>
        <begin position="1"/>
        <end position="17"/>
    </location>
</feature>
<evidence type="ECO:0000256" key="2">
    <source>
        <dbReference type="SAM" id="MobiDB-lite"/>
    </source>
</evidence>
<keyword evidence="1 4" id="KW-0732">Signal</keyword>
<proteinExistence type="predicted"/>
<feature type="domain" description="Yeast cell wall synthesis Kre9/Knh1-like N-terminal" evidence="5">
    <location>
        <begin position="24"/>
        <end position="127"/>
    </location>
</feature>
<evidence type="ECO:0000256" key="1">
    <source>
        <dbReference type="ARBA" id="ARBA00022729"/>
    </source>
</evidence>
<keyword evidence="7" id="KW-1185">Reference proteome</keyword>
<evidence type="ECO:0000256" key="4">
    <source>
        <dbReference type="SAM" id="SignalP"/>
    </source>
</evidence>
<dbReference type="Proteomes" id="UP000559256">
    <property type="component" value="Unassembled WGS sequence"/>
</dbReference>
<sequence length="219" mass="22111">MLSKISVVSLLTSGAFAAVYINSPTESIGMTGGQTAKISWIDQGSGPSLADFGDAKIGIYTGNSKQQILLQTISDRINVAKSSSLQFTPDAGIGPNGNNYFVRFDSLTLKDSANPQSPAMAFSSRFTMSGMSGTFNASVQSLINGQSTAPIGGTSTATAPSMTSGIPTTSASSNHTATGSGARASSTARVNNSASSMGATVASFLVAVLAGVIAVSYVL</sequence>
<evidence type="ECO:0000313" key="6">
    <source>
        <dbReference type="EMBL" id="KAF5343558.1"/>
    </source>
</evidence>
<dbReference type="PANTHER" id="PTHR28154">
    <property type="entry name" value="CELL WALL SYNTHESIS PROTEIN KNH1-RELATED"/>
    <property type="match status" value="1"/>
</dbReference>
<feature type="region of interest" description="Disordered" evidence="2">
    <location>
        <begin position="150"/>
        <end position="184"/>
    </location>
</feature>
<accession>A0A8H5FP55</accession>
<dbReference type="InterPro" id="IPR018466">
    <property type="entry name" value="Kre9/Knh1-like_N"/>
</dbReference>
<keyword evidence="3" id="KW-0472">Membrane</keyword>
<evidence type="ECO:0000256" key="3">
    <source>
        <dbReference type="SAM" id="Phobius"/>
    </source>
</evidence>
<feature type="compositionally biased region" description="Polar residues" evidence="2">
    <location>
        <begin position="150"/>
        <end position="175"/>
    </location>
</feature>
<dbReference type="GO" id="GO:0006078">
    <property type="term" value="P:(1-&gt;6)-beta-D-glucan biosynthetic process"/>
    <property type="evidence" value="ECO:0007669"/>
    <property type="project" value="InterPro"/>
</dbReference>
<name>A0A8H5FP55_9AGAR</name>
<dbReference type="OrthoDB" id="2432613at2759"/>
<feature type="transmembrane region" description="Helical" evidence="3">
    <location>
        <begin position="197"/>
        <end position="218"/>
    </location>
</feature>
<protein>
    <recommendedName>
        <fullName evidence="5">Yeast cell wall synthesis Kre9/Knh1-like N-terminal domain-containing protein</fullName>
    </recommendedName>
</protein>